<comment type="caution">
    <text evidence="1">The sequence shown here is derived from an EMBL/GenBank/DDBJ whole genome shotgun (WGS) entry which is preliminary data.</text>
</comment>
<gene>
    <name evidence="1" type="ORF">GCM10010993_18010</name>
</gene>
<proteinExistence type="predicted"/>
<accession>A0ABQ1MG66</accession>
<dbReference type="PROSITE" id="PS51257">
    <property type="entry name" value="PROKAR_LIPOPROTEIN"/>
    <property type="match status" value="1"/>
</dbReference>
<evidence type="ECO:0000313" key="2">
    <source>
        <dbReference type="Proteomes" id="UP000635885"/>
    </source>
</evidence>
<dbReference type="RefSeq" id="WP_188441964.1">
    <property type="nucleotide sequence ID" value="NZ_BMFD01000005.1"/>
</dbReference>
<dbReference type="Pfam" id="PF13970">
    <property type="entry name" value="DUF4221"/>
    <property type="match status" value="1"/>
</dbReference>
<dbReference type="InterPro" id="IPR025316">
    <property type="entry name" value="DUF4221"/>
</dbReference>
<dbReference type="Proteomes" id="UP000635885">
    <property type="component" value="Unassembled WGS sequence"/>
</dbReference>
<evidence type="ECO:0000313" key="1">
    <source>
        <dbReference type="EMBL" id="GGC39664.1"/>
    </source>
</evidence>
<name>A0ABQ1MG66_9BACT</name>
<sequence length="386" mass="44913">MKNLLYTFLSFLILLVCSCSKDFENKVDDSSLLDKIQFESIGIKKFPTDGRLSSFINSTFYKNGELSFLNSIYNELYIFNYKNEELIDKLHFEEEGPNGISFLGEVSSHAIINSDSIIIYNMNLGYLFLLNSNAQLLKKIPISDYKDPNNLPVPFPSTLRPIQYANGKVYLAAGTNGRLKNYNDYPSTVQVDIQSSKVSFKTLYPEIYSNAYWASRFKYDPAIGIINDKLIINYPVDFNLHIYNLENFQDFNVIQMGSKYFNEIPPLNLDMKYYEKKRYVEEGDYSLSTSDFAGLLIDSFKQYVVRIAYIRPSLFQVQEGNKIPDFSIIISDNELNRLGEFKFDGKIYDCVNIFITEEGINIFRKDLYKEDENYLFFETFKYSHID</sequence>
<protein>
    <recommendedName>
        <fullName evidence="3">DUF4221 domain-containing protein</fullName>
    </recommendedName>
</protein>
<organism evidence="1 2">
    <name type="scientific">Belliella aquatica</name>
    <dbReference type="NCBI Taxonomy" id="1323734"/>
    <lineage>
        <taxon>Bacteria</taxon>
        <taxon>Pseudomonadati</taxon>
        <taxon>Bacteroidota</taxon>
        <taxon>Cytophagia</taxon>
        <taxon>Cytophagales</taxon>
        <taxon>Cyclobacteriaceae</taxon>
        <taxon>Belliella</taxon>
    </lineage>
</organism>
<keyword evidence="2" id="KW-1185">Reference proteome</keyword>
<dbReference type="EMBL" id="BMFD01000005">
    <property type="protein sequence ID" value="GGC39664.1"/>
    <property type="molecule type" value="Genomic_DNA"/>
</dbReference>
<reference evidence="2" key="1">
    <citation type="journal article" date="2019" name="Int. J. Syst. Evol. Microbiol.">
        <title>The Global Catalogue of Microorganisms (GCM) 10K type strain sequencing project: providing services to taxonomists for standard genome sequencing and annotation.</title>
        <authorList>
            <consortium name="The Broad Institute Genomics Platform"/>
            <consortium name="The Broad Institute Genome Sequencing Center for Infectious Disease"/>
            <person name="Wu L."/>
            <person name="Ma J."/>
        </authorList>
    </citation>
    <scope>NUCLEOTIDE SEQUENCE [LARGE SCALE GENOMIC DNA]</scope>
    <source>
        <strain evidence="2">CGMCC 1.12479</strain>
    </source>
</reference>
<evidence type="ECO:0008006" key="3">
    <source>
        <dbReference type="Google" id="ProtNLM"/>
    </source>
</evidence>